<reference evidence="8" key="1">
    <citation type="submission" date="2019-04" db="EMBL/GenBank/DDBJ databases">
        <title>Evolution of Biomass-Degrading Anaerobic Consortia Revealed by Metagenomics.</title>
        <authorList>
            <person name="Peng X."/>
        </authorList>
    </citation>
    <scope>NUCLEOTIDE SEQUENCE</scope>
    <source>
        <strain evidence="8">SIG66</strain>
    </source>
</reference>
<feature type="domain" description="TRAM" evidence="7">
    <location>
        <begin position="250"/>
        <end position="311"/>
    </location>
</feature>
<keyword evidence="2" id="KW-0808">Transferase</keyword>
<feature type="transmembrane region" description="Helical" evidence="6">
    <location>
        <begin position="26"/>
        <end position="46"/>
    </location>
</feature>
<keyword evidence="6" id="KW-0472">Membrane</keyword>
<dbReference type="InterPro" id="IPR052041">
    <property type="entry name" value="Nucleic_acid_metab_PIN/TRAM"/>
</dbReference>
<dbReference type="PANTHER" id="PTHR11603:SF147">
    <property type="entry name" value="MEMBRANE PROTEIN"/>
    <property type="match status" value="1"/>
</dbReference>
<keyword evidence="4" id="KW-0378">Hydrolase</keyword>
<evidence type="ECO:0000256" key="6">
    <source>
        <dbReference type="SAM" id="Phobius"/>
    </source>
</evidence>
<keyword evidence="6" id="KW-0812">Transmembrane</keyword>
<dbReference type="PROSITE" id="PS50926">
    <property type="entry name" value="TRAM"/>
    <property type="match status" value="1"/>
</dbReference>
<dbReference type="Proteomes" id="UP000725649">
    <property type="component" value="Unassembled WGS sequence"/>
</dbReference>
<dbReference type="InterPro" id="IPR029060">
    <property type="entry name" value="PIN-like_dom_sf"/>
</dbReference>
<dbReference type="GO" id="GO:0016740">
    <property type="term" value="F:transferase activity"/>
    <property type="evidence" value="ECO:0007669"/>
    <property type="project" value="UniProtKB-KW"/>
</dbReference>
<feature type="transmembrane region" description="Helical" evidence="6">
    <location>
        <begin position="90"/>
        <end position="108"/>
    </location>
</feature>
<protein>
    <submittedName>
        <fullName evidence="8">PIN domain nuclease</fullName>
    </submittedName>
</protein>
<dbReference type="GO" id="GO:0016787">
    <property type="term" value="F:hydrolase activity"/>
    <property type="evidence" value="ECO:0007669"/>
    <property type="project" value="UniProtKB-KW"/>
</dbReference>
<evidence type="ECO:0000256" key="3">
    <source>
        <dbReference type="ARBA" id="ARBA00022722"/>
    </source>
</evidence>
<evidence type="ECO:0000256" key="4">
    <source>
        <dbReference type="ARBA" id="ARBA00022801"/>
    </source>
</evidence>
<dbReference type="CDD" id="cd09877">
    <property type="entry name" value="PIN_YacL-like"/>
    <property type="match status" value="1"/>
</dbReference>
<dbReference type="InterPro" id="IPR002792">
    <property type="entry name" value="TRAM_dom"/>
</dbReference>
<evidence type="ECO:0000313" key="9">
    <source>
        <dbReference type="Proteomes" id="UP000725649"/>
    </source>
</evidence>
<dbReference type="AlphaFoldDB" id="A0A928DPK2"/>
<evidence type="ECO:0000256" key="5">
    <source>
        <dbReference type="ARBA" id="ARBA00022842"/>
    </source>
</evidence>
<feature type="transmembrane region" description="Helical" evidence="6">
    <location>
        <begin position="51"/>
        <end position="70"/>
    </location>
</feature>
<evidence type="ECO:0000256" key="2">
    <source>
        <dbReference type="ARBA" id="ARBA00022679"/>
    </source>
</evidence>
<keyword evidence="6" id="KW-1133">Transmembrane helix</keyword>
<keyword evidence="5" id="KW-0460">Magnesium</keyword>
<evidence type="ECO:0000313" key="8">
    <source>
        <dbReference type="EMBL" id="MBE6420650.1"/>
    </source>
</evidence>
<sequence length="316" mass="34936">MPIWIFRISTLVAFPFLTYNFIDKEWMSLLAGLLCGALVVAGEVLFKNLRLIKIMIACSGFLLGYMLFVLFDYGMLNFASGEAMNFWARYSRSVEIGLLVFGVLASIFKSRDLEGLSYTGHHLKVADVTALMDGRIVDLCEINFLSGVIVLPVFVLEELNKMAASRDPLERAKGRRGLDVASRLQELKEISVRVTNKSPKGATMEERVVKLAKSLDAEVVTLNFNVNKAAALQNVIALNIADLATALKPVVLPGETMSLFIMKDGKEKEQGIGYLDDGTMVVVEEGRKHIGKRAEVSVYSILQTSSGRMIFAKIKN</sequence>
<proteinExistence type="predicted"/>
<gene>
    <name evidence="8" type="ORF">E7027_00655</name>
</gene>
<dbReference type="GO" id="GO:0004518">
    <property type="term" value="F:nuclease activity"/>
    <property type="evidence" value="ECO:0007669"/>
    <property type="project" value="UniProtKB-KW"/>
</dbReference>
<evidence type="ECO:0000259" key="7">
    <source>
        <dbReference type="PROSITE" id="PS50926"/>
    </source>
</evidence>
<dbReference type="SUPFAM" id="SSF88723">
    <property type="entry name" value="PIN domain-like"/>
    <property type="match status" value="1"/>
</dbReference>
<keyword evidence="3" id="KW-0540">Nuclease</keyword>
<comment type="caution">
    <text evidence="8">The sequence shown here is derived from an EMBL/GenBank/DDBJ whole genome shotgun (WGS) entry which is preliminary data.</text>
</comment>
<name>A0A928DPK2_9BACT</name>
<dbReference type="Gene3D" id="3.40.50.1010">
    <property type="entry name" value="5'-nuclease"/>
    <property type="match status" value="1"/>
</dbReference>
<comment type="cofactor">
    <cofactor evidence="1">
        <name>Mg(2+)</name>
        <dbReference type="ChEBI" id="CHEBI:18420"/>
    </cofactor>
</comment>
<organism evidence="8 9">
    <name type="scientific">Candidatus Avelusimicrobium gallicola</name>
    <dbReference type="NCBI Taxonomy" id="2562704"/>
    <lineage>
        <taxon>Bacteria</taxon>
        <taxon>Pseudomonadati</taxon>
        <taxon>Elusimicrobiota</taxon>
        <taxon>Elusimicrobia</taxon>
        <taxon>Elusimicrobiales</taxon>
        <taxon>Elusimicrobiaceae</taxon>
        <taxon>Candidatus Avelusimicrobium</taxon>
    </lineage>
</organism>
<accession>A0A928DPK2</accession>
<evidence type="ECO:0000256" key="1">
    <source>
        <dbReference type="ARBA" id="ARBA00001946"/>
    </source>
</evidence>
<dbReference type="PANTHER" id="PTHR11603">
    <property type="entry name" value="AAA FAMILY ATPASE"/>
    <property type="match status" value="1"/>
</dbReference>
<dbReference type="EMBL" id="SUVG01000001">
    <property type="protein sequence ID" value="MBE6420650.1"/>
    <property type="molecule type" value="Genomic_DNA"/>
</dbReference>